<gene>
    <name evidence="3" type="ORF">MBEHAL_2280</name>
</gene>
<feature type="domain" description="Sulfatase N-terminal" evidence="2">
    <location>
        <begin position="8"/>
        <end position="352"/>
    </location>
</feature>
<dbReference type="SUPFAM" id="SSF53649">
    <property type="entry name" value="Alkaline phosphatase-like"/>
    <property type="match status" value="1"/>
</dbReference>
<dbReference type="InterPro" id="IPR017850">
    <property type="entry name" value="Alkaline_phosphatase_core_sf"/>
</dbReference>
<comment type="caution">
    <text evidence="3">The sequence shown here is derived from an EMBL/GenBank/DDBJ whole genome shotgun (WGS) entry which is preliminary data.</text>
</comment>
<dbReference type="PANTHER" id="PTHR43751:SF3">
    <property type="entry name" value="SULFATASE N-TERMINAL DOMAIN-CONTAINING PROTEIN"/>
    <property type="match status" value="1"/>
</dbReference>
<name>U2YWV2_9EURY</name>
<keyword evidence="4" id="KW-1185">Reference proteome</keyword>
<dbReference type="Proteomes" id="UP000016986">
    <property type="component" value="Unassembled WGS sequence"/>
</dbReference>
<reference evidence="3 4" key="1">
    <citation type="submission" date="2013-09" db="EMBL/GenBank/DDBJ databases">
        <title>Whole genome sequencing of Halarchaeum acidiphilum strain MH1-52-1.</title>
        <authorList>
            <person name="Shimane Y."/>
            <person name="Minegishi H."/>
            <person name="Nishi S."/>
            <person name="Echigo A."/>
            <person name="Shuto A."/>
            <person name="Konishi M."/>
            <person name="Ito T."/>
            <person name="Ohkuma M."/>
            <person name="Ohta Y."/>
            <person name="Nagano Y."/>
            <person name="Tsubouchi T."/>
            <person name="Mori K."/>
            <person name="Usui K."/>
            <person name="Kamekura M."/>
            <person name="Usami R."/>
            <person name="Takaki Y."/>
            <person name="Hatada Y."/>
        </authorList>
    </citation>
    <scope>NUCLEOTIDE SEQUENCE [LARGE SCALE GENOMIC DNA]</scope>
    <source>
        <strain evidence="3 4">JCM 16109</strain>
    </source>
</reference>
<dbReference type="CDD" id="cd16148">
    <property type="entry name" value="sulfatase_like"/>
    <property type="match status" value="1"/>
</dbReference>
<evidence type="ECO:0000313" key="3">
    <source>
        <dbReference type="EMBL" id="GAD53520.1"/>
    </source>
</evidence>
<dbReference type="EMBL" id="BATA01000072">
    <property type="protein sequence ID" value="GAD53520.1"/>
    <property type="molecule type" value="Genomic_DNA"/>
</dbReference>
<proteinExistence type="predicted"/>
<feature type="modified residue" description="3-oxoalanine (Ser)" evidence="1">
    <location>
        <position position="56"/>
    </location>
</feature>
<evidence type="ECO:0000313" key="4">
    <source>
        <dbReference type="Proteomes" id="UP000016986"/>
    </source>
</evidence>
<comment type="PTM">
    <text evidence="1">The conversion to 3-oxoalanine (also known as C-formylglycine, FGly), of a serine or cysteine residue in prokaryotes and of a cysteine residue in eukaryotes, is critical for catalytic activity.</text>
</comment>
<protein>
    <submittedName>
        <fullName evidence="3">Choline-sulfatase</fullName>
    </submittedName>
</protein>
<dbReference type="InterPro" id="IPR052701">
    <property type="entry name" value="GAG_Ulvan_Degrading_Sulfatases"/>
</dbReference>
<dbReference type="AlphaFoldDB" id="U2YWV2"/>
<dbReference type="PANTHER" id="PTHR43751">
    <property type="entry name" value="SULFATASE"/>
    <property type="match status" value="1"/>
</dbReference>
<dbReference type="Gene3D" id="3.40.720.10">
    <property type="entry name" value="Alkaline Phosphatase, subunit A"/>
    <property type="match status" value="1"/>
</dbReference>
<accession>U2YWV2</accession>
<dbReference type="InterPro" id="IPR000917">
    <property type="entry name" value="Sulfatase_N"/>
</dbReference>
<evidence type="ECO:0000256" key="1">
    <source>
        <dbReference type="PIRSR" id="PIRSR600917-52"/>
    </source>
</evidence>
<dbReference type="RefSeq" id="WP_021780633.1">
    <property type="nucleotide sequence ID" value="NZ_BANO01000030.1"/>
</dbReference>
<organism evidence="3 4">
    <name type="scientific">Halarchaeum acidiphilum MH1-52-1</name>
    <dbReference type="NCBI Taxonomy" id="1261545"/>
    <lineage>
        <taxon>Archaea</taxon>
        <taxon>Methanobacteriati</taxon>
        <taxon>Methanobacteriota</taxon>
        <taxon>Stenosarchaea group</taxon>
        <taxon>Halobacteria</taxon>
        <taxon>Halobacteriales</taxon>
        <taxon>Halobacteriaceae</taxon>
    </lineage>
</organism>
<evidence type="ECO:0000259" key="2">
    <source>
        <dbReference type="Pfam" id="PF00884"/>
    </source>
</evidence>
<dbReference type="OrthoDB" id="102174at2157"/>
<dbReference type="Pfam" id="PF00884">
    <property type="entry name" value="Sulfatase"/>
    <property type="match status" value="1"/>
</dbReference>
<sequence length="488" mass="54747">MTDSRDLPNVLLVVMDSVRAANVGLYGHEHDTTPFLSEFAEQAVVYEQARSPGIWSLPSHTSMFTGLHVVEHGVTRARHKLQPNNTIFETLGKNYNYTTGVFSENTWLSDMDVGLRDAFDTVVGAQNLLFPDAVDPSNFVLSEGQGQYISYLKHCLSADAPAQSLANGVFAKLAWDYPHLLPDGITSSTPASTYTDLFLDWETDRSEPWAACVNYMDAHLPYLPSSEHDLWGGKELRKLQSDMDDQVWEFSSGERPWWQRRALEGLYDGTIHQMDAEIERLVSELEARDKLENTLVVVTADHGEGFGEPSRIRPDSRVAAHSTGIHEVLTHVPLLAHFPGETDRSVVSDVASLTRFPSVVEAVVDGDSDPERRFIPENHAIVSSHGLEEPMENRARRYVDDLYRFNGDARAVYEGSGDDVSKYVSWRNRRATVLSHDAKSSYRRTEDDEGRVDATFDQFTDRGVREDSGGMDDVDDATKQRLEDLGYV</sequence>
<dbReference type="eggNOG" id="arCOG02789">
    <property type="taxonomic scope" value="Archaea"/>
</dbReference>